<feature type="binding site" evidence="14">
    <location>
        <position position="260"/>
    </location>
    <ligand>
        <name>substrate</name>
    </ligand>
</feature>
<dbReference type="InterPro" id="IPR005475">
    <property type="entry name" value="Transketolase-like_Pyr-bd"/>
</dbReference>
<dbReference type="InterPro" id="IPR055152">
    <property type="entry name" value="Transketolase-like_C_2"/>
</dbReference>
<proteinExistence type="inferred from homology"/>
<evidence type="ECO:0000256" key="4">
    <source>
        <dbReference type="ARBA" id="ARBA00011738"/>
    </source>
</evidence>
<comment type="cofactor">
    <cofactor evidence="2">
        <name>Co(2+)</name>
        <dbReference type="ChEBI" id="CHEBI:48828"/>
    </cofactor>
</comment>
<evidence type="ECO:0000256" key="6">
    <source>
        <dbReference type="ARBA" id="ARBA00022679"/>
    </source>
</evidence>
<comment type="cofactor">
    <cofactor evidence="18">
        <name>Mg(2+)</name>
        <dbReference type="ChEBI" id="CHEBI:18420"/>
    </cofactor>
    <cofactor evidence="18">
        <name>Ca(2+)</name>
        <dbReference type="ChEBI" id="CHEBI:29108"/>
    </cofactor>
    <cofactor evidence="18">
        <name>Mn(2+)</name>
        <dbReference type="ChEBI" id="CHEBI:29035"/>
    </cofactor>
    <cofactor evidence="18">
        <name>Co(2+)</name>
        <dbReference type="ChEBI" id="CHEBI:48828"/>
    </cofactor>
    <text evidence="18">Binds 1 Mg(2+) ion per subunit. Can also utilize other divalent metal cations, such as Ca(2+), Mn(2+) and Co(2+).</text>
</comment>
<evidence type="ECO:0000256" key="17">
    <source>
        <dbReference type="PIRSR" id="PIRSR605478-5"/>
    </source>
</evidence>
<gene>
    <name evidence="20" type="primary">tkt</name>
    <name evidence="20" type="ORF">CRX42_07925</name>
</gene>
<name>A0A2W0FAM9_PSEJE</name>
<comment type="cofactor">
    <cofactor evidence="1">
        <name>Ca(2+)</name>
        <dbReference type="ChEBI" id="CHEBI:29108"/>
    </cofactor>
</comment>
<dbReference type="Gene3D" id="3.40.50.970">
    <property type="match status" value="2"/>
</dbReference>
<evidence type="ECO:0000256" key="12">
    <source>
        <dbReference type="NCBIfam" id="TIGR00232"/>
    </source>
</evidence>
<keyword evidence="9 16" id="KW-0460">Magnesium</keyword>
<feature type="binding site" evidence="16">
    <location>
        <position position="155"/>
    </location>
    <ligand>
        <name>Mg(2+)</name>
        <dbReference type="ChEBI" id="CHEBI:18420"/>
    </ligand>
</feature>
<dbReference type="InterPro" id="IPR049557">
    <property type="entry name" value="Transketolase_CS"/>
</dbReference>
<dbReference type="CDD" id="cd02012">
    <property type="entry name" value="TPP_TK"/>
    <property type="match status" value="1"/>
</dbReference>
<feature type="binding site" evidence="15">
    <location>
        <position position="156"/>
    </location>
    <ligand>
        <name>thiamine diphosphate</name>
        <dbReference type="ChEBI" id="CHEBI:58937"/>
    </ligand>
</feature>
<feature type="binding site" evidence="14">
    <location>
        <position position="473"/>
    </location>
    <ligand>
        <name>substrate</name>
    </ligand>
</feature>
<feature type="binding site" evidence="14">
    <location>
        <position position="520"/>
    </location>
    <ligand>
        <name>substrate</name>
    </ligand>
</feature>
<comment type="catalytic activity">
    <reaction evidence="11 18">
        <text>D-sedoheptulose 7-phosphate + D-glyceraldehyde 3-phosphate = aldehydo-D-ribose 5-phosphate + D-xylulose 5-phosphate</text>
        <dbReference type="Rhea" id="RHEA:10508"/>
        <dbReference type="ChEBI" id="CHEBI:57483"/>
        <dbReference type="ChEBI" id="CHEBI:57737"/>
        <dbReference type="ChEBI" id="CHEBI:58273"/>
        <dbReference type="ChEBI" id="CHEBI:59776"/>
        <dbReference type="EC" id="2.2.1.1"/>
    </reaction>
</comment>
<feature type="binding site" evidence="14">
    <location>
        <position position="469"/>
    </location>
    <ligand>
        <name>substrate</name>
    </ligand>
</feature>
<feature type="binding site" evidence="15">
    <location>
        <position position="260"/>
    </location>
    <ligand>
        <name>thiamine diphosphate</name>
        <dbReference type="ChEBI" id="CHEBI:58937"/>
    </ligand>
</feature>
<dbReference type="AlphaFoldDB" id="A0A2W0FAM9"/>
<evidence type="ECO:0000256" key="5">
    <source>
        <dbReference type="ARBA" id="ARBA00013152"/>
    </source>
</evidence>
<dbReference type="InterPro" id="IPR009014">
    <property type="entry name" value="Transketo_C/PFOR_II"/>
</dbReference>
<dbReference type="Pfam" id="PF02779">
    <property type="entry name" value="Transket_pyr"/>
    <property type="match status" value="1"/>
</dbReference>
<dbReference type="Pfam" id="PF00456">
    <property type="entry name" value="Transketolase_N"/>
    <property type="match status" value="1"/>
</dbReference>
<dbReference type="NCBIfam" id="TIGR00232">
    <property type="entry name" value="tktlase_bact"/>
    <property type="match status" value="1"/>
</dbReference>
<evidence type="ECO:0000256" key="10">
    <source>
        <dbReference type="ARBA" id="ARBA00023052"/>
    </source>
</evidence>
<dbReference type="SUPFAM" id="SSF52518">
    <property type="entry name" value="Thiamin diphosphate-binding fold (THDP-binding)"/>
    <property type="match status" value="2"/>
</dbReference>
<dbReference type="InterPro" id="IPR033247">
    <property type="entry name" value="Transketolase_fam"/>
</dbReference>
<evidence type="ECO:0000259" key="19">
    <source>
        <dbReference type="SMART" id="SM00861"/>
    </source>
</evidence>
<dbReference type="InterPro" id="IPR029061">
    <property type="entry name" value="THDP-binding"/>
</dbReference>
<evidence type="ECO:0000256" key="16">
    <source>
        <dbReference type="PIRSR" id="PIRSR605478-4"/>
    </source>
</evidence>
<keyword evidence="6 18" id="KW-0808">Transferase</keyword>
<feature type="binding site" evidence="15">
    <location>
        <position position="437"/>
    </location>
    <ligand>
        <name>thiamine diphosphate</name>
        <dbReference type="ChEBI" id="CHEBI:58937"/>
    </ligand>
</feature>
<dbReference type="Pfam" id="PF22613">
    <property type="entry name" value="Transketolase_C_1"/>
    <property type="match status" value="1"/>
</dbReference>
<dbReference type="PROSITE" id="PS00802">
    <property type="entry name" value="TRANSKETOLASE_2"/>
    <property type="match status" value="1"/>
</dbReference>
<feature type="binding site" evidence="14">
    <location>
        <position position="461"/>
    </location>
    <ligand>
        <name>substrate</name>
    </ligand>
</feature>
<evidence type="ECO:0000313" key="20">
    <source>
        <dbReference type="EMBL" id="PYY71094.1"/>
    </source>
</evidence>
<feature type="binding site" evidence="16">
    <location>
        <position position="185"/>
    </location>
    <ligand>
        <name>Mg(2+)</name>
        <dbReference type="ChEBI" id="CHEBI:18420"/>
    </ligand>
</feature>
<feature type="binding site" evidence="16">
    <location>
        <position position="187"/>
    </location>
    <ligand>
        <name>Mg(2+)</name>
        <dbReference type="ChEBI" id="CHEBI:18420"/>
    </ligand>
</feature>
<dbReference type="GO" id="GO:0009052">
    <property type="term" value="P:pentose-phosphate shunt, non-oxidative branch"/>
    <property type="evidence" value="ECO:0007669"/>
    <property type="project" value="UniProtKB-ARBA"/>
</dbReference>
<feature type="binding site" evidence="14">
    <location>
        <position position="384"/>
    </location>
    <ligand>
        <name>substrate</name>
    </ligand>
</feature>
<comment type="function">
    <text evidence="18">Catalyzes the transfer of a two-carbon ketol group from a ketose donor to an aldose acceptor, via a covalent intermediate with the cofactor thiamine pyrophosphate.</text>
</comment>
<evidence type="ECO:0000256" key="3">
    <source>
        <dbReference type="ARBA" id="ARBA00007131"/>
    </source>
</evidence>
<evidence type="ECO:0000256" key="18">
    <source>
        <dbReference type="RuleBase" id="RU004996"/>
    </source>
</evidence>
<comment type="cofactor">
    <cofactor evidence="15">
        <name>thiamine diphosphate</name>
        <dbReference type="ChEBI" id="CHEBI:58937"/>
    </cofactor>
    <text evidence="15">Binds 1 thiamine pyrophosphate per subunit. During the reaction, the substrate forms a covalent intermediate with the cofactor.</text>
</comment>
<dbReference type="FunFam" id="3.40.50.970:FF:000004">
    <property type="entry name" value="Transketolase"/>
    <property type="match status" value="1"/>
</dbReference>
<evidence type="ECO:0000256" key="11">
    <source>
        <dbReference type="ARBA" id="ARBA00049473"/>
    </source>
</evidence>
<dbReference type="InterPro" id="IPR020826">
    <property type="entry name" value="Transketolase_BS"/>
</dbReference>
<accession>A0A2W0FAM9</accession>
<feature type="binding site" evidence="14">
    <location>
        <position position="26"/>
    </location>
    <ligand>
        <name>substrate</name>
    </ligand>
</feature>
<dbReference type="RefSeq" id="WP_110658726.1">
    <property type="nucleotide sequence ID" value="NZ_PDLL01000063.1"/>
</dbReference>
<comment type="caution">
    <text evidence="20">The sequence shown here is derived from an EMBL/GenBank/DDBJ whole genome shotgun (WGS) entry which is preliminary data.</text>
</comment>
<feature type="binding site" evidence="15">
    <location>
        <position position="185"/>
    </location>
    <ligand>
        <name>thiamine diphosphate</name>
        <dbReference type="ChEBI" id="CHEBI:58937"/>
    </ligand>
</feature>
<dbReference type="GO" id="GO:0046872">
    <property type="term" value="F:metal ion binding"/>
    <property type="evidence" value="ECO:0007669"/>
    <property type="project" value="UniProtKB-KW"/>
</dbReference>
<evidence type="ECO:0000256" key="1">
    <source>
        <dbReference type="ARBA" id="ARBA00001913"/>
    </source>
</evidence>
<evidence type="ECO:0000256" key="2">
    <source>
        <dbReference type="ARBA" id="ARBA00001941"/>
    </source>
</evidence>
<dbReference type="InterPro" id="IPR005474">
    <property type="entry name" value="Transketolase_N"/>
</dbReference>
<dbReference type="OrthoDB" id="8732661at2"/>
<dbReference type="PANTHER" id="PTHR43522:SF2">
    <property type="entry name" value="TRANSKETOLASE 1-RELATED"/>
    <property type="match status" value="1"/>
</dbReference>
<evidence type="ECO:0000256" key="14">
    <source>
        <dbReference type="PIRSR" id="PIRSR605478-2"/>
    </source>
</evidence>
<evidence type="ECO:0000313" key="21">
    <source>
        <dbReference type="Proteomes" id="UP000247437"/>
    </source>
</evidence>
<evidence type="ECO:0000256" key="9">
    <source>
        <dbReference type="ARBA" id="ARBA00022842"/>
    </source>
</evidence>
<dbReference type="PROSITE" id="PS00801">
    <property type="entry name" value="TRANSKETOLASE_1"/>
    <property type="match status" value="1"/>
</dbReference>
<comment type="cofactor">
    <cofactor evidence="16">
        <name>Mg(2+)</name>
        <dbReference type="ChEBI" id="CHEBI:18420"/>
    </cofactor>
    <text evidence="16">Binds 1 Mg(2+) ion per subunit. Can also utilize other divalent metal cations, such as Ca(2+), Mn(2+) and Co(2+).</text>
</comment>
<dbReference type="InterPro" id="IPR005478">
    <property type="entry name" value="Transketolase_bac-like"/>
</dbReference>
<feature type="active site" description="Proton donor" evidence="13">
    <location>
        <position position="411"/>
    </location>
</feature>
<organism evidence="20 21">
    <name type="scientific">Pseudomonas jessenii</name>
    <dbReference type="NCBI Taxonomy" id="77298"/>
    <lineage>
        <taxon>Bacteria</taxon>
        <taxon>Pseudomonadati</taxon>
        <taxon>Pseudomonadota</taxon>
        <taxon>Gammaproteobacteria</taxon>
        <taxon>Pseudomonadales</taxon>
        <taxon>Pseudomonadaceae</taxon>
        <taxon>Pseudomonas</taxon>
    </lineage>
</organism>
<reference evidence="20 21" key="1">
    <citation type="journal article" date="2018" name="Appl. Microbiol. Biotechnol.">
        <title>Characterization of the caprolactam degradation pathway in Pseudomonas jessenii using mass spectrometry-based proteomics.</title>
        <authorList>
            <person name="Otzen M."/>
            <person name="Palacio C."/>
            <person name="Janssen D.B."/>
        </authorList>
    </citation>
    <scope>NUCLEOTIDE SEQUENCE [LARGE SCALE GENOMIC DNA]</scope>
    <source>
        <strain evidence="20 21">GO3</strain>
    </source>
</reference>
<evidence type="ECO:0000256" key="8">
    <source>
        <dbReference type="ARBA" id="ARBA00022837"/>
    </source>
</evidence>
<keyword evidence="7 16" id="KW-0479">Metal-binding</keyword>
<dbReference type="EMBL" id="PDLL01000063">
    <property type="protein sequence ID" value="PYY71094.1"/>
    <property type="molecule type" value="Genomic_DNA"/>
</dbReference>
<dbReference type="FunFam" id="3.40.50.970:FF:000003">
    <property type="entry name" value="Transketolase"/>
    <property type="match status" value="1"/>
</dbReference>
<feature type="domain" description="Transketolase-like pyrimidine-binding" evidence="19">
    <location>
        <begin position="354"/>
        <end position="526"/>
    </location>
</feature>
<keyword evidence="10 15" id="KW-0786">Thiamine pyrophosphate</keyword>
<dbReference type="GO" id="GO:0004802">
    <property type="term" value="F:transketolase activity"/>
    <property type="evidence" value="ECO:0007669"/>
    <property type="project" value="UniProtKB-UniRule"/>
</dbReference>
<feature type="site" description="Important for catalytic activity" evidence="17">
    <location>
        <position position="26"/>
    </location>
</feature>
<dbReference type="Proteomes" id="UP000247437">
    <property type="component" value="Unassembled WGS sequence"/>
</dbReference>
<dbReference type="FunFam" id="3.40.50.920:FF:000003">
    <property type="entry name" value="Transketolase"/>
    <property type="match status" value="1"/>
</dbReference>
<comment type="subunit">
    <text evidence="4 18">Homodimer.</text>
</comment>
<dbReference type="CDD" id="cd07033">
    <property type="entry name" value="TPP_PYR_DXS_TK_like"/>
    <property type="match status" value="1"/>
</dbReference>
<feature type="binding site" evidence="15">
    <location>
        <begin position="114"/>
        <end position="116"/>
    </location>
    <ligand>
        <name>thiamine diphosphate</name>
        <dbReference type="ChEBI" id="CHEBI:58937"/>
    </ligand>
</feature>
<dbReference type="Gene3D" id="3.40.50.920">
    <property type="match status" value="1"/>
</dbReference>
<feature type="binding site" evidence="14">
    <location>
        <position position="357"/>
    </location>
    <ligand>
        <name>substrate</name>
    </ligand>
</feature>
<feature type="site" description="Important for catalytic activity" evidence="17">
    <location>
        <position position="260"/>
    </location>
</feature>
<comment type="similarity">
    <text evidence="3 18">Belongs to the transketolase family.</text>
</comment>
<dbReference type="EC" id="2.2.1.1" evidence="5 12"/>
<evidence type="ECO:0000256" key="15">
    <source>
        <dbReference type="PIRSR" id="PIRSR605478-3"/>
    </source>
</evidence>
<dbReference type="PANTHER" id="PTHR43522">
    <property type="entry name" value="TRANSKETOLASE"/>
    <property type="match status" value="1"/>
</dbReference>
<evidence type="ECO:0000256" key="7">
    <source>
        <dbReference type="ARBA" id="ARBA00022723"/>
    </source>
</evidence>
<dbReference type="SMART" id="SM00861">
    <property type="entry name" value="Transket_pyr"/>
    <property type="match status" value="1"/>
</dbReference>
<dbReference type="SUPFAM" id="SSF52922">
    <property type="entry name" value="TK C-terminal domain-like"/>
    <property type="match status" value="1"/>
</dbReference>
<keyword evidence="8 18" id="KW-0106">Calcium</keyword>
<evidence type="ECO:0000256" key="13">
    <source>
        <dbReference type="PIRSR" id="PIRSR605478-1"/>
    </source>
</evidence>
<sequence>MPSRRERANAIRALSMDAVQKANSGHPGAPMGMADIAEVLWRDYLKHNPSNPSFADRDRFVLSNGHGSMLIYSLLHLTGYDLSIDDLKQFRQLHSRTPGHPELGYTPGVETTTGPLGQGLANAVGFALAEKVMAAQFNRPGHNIVDHHTYVFLGDGCMMEGISHEVASLAGTLGLGKLIAFYDDNGISIDGEVEGWFTDDTPKRFESYNWQVIRNVDGHDPEEIKTAIETARKSAQPTLICCKTTIGFGSPNKQGKEDCHGAPLGDAEIALTRAALKWNHGPFEIPADIYAEWDAKEAGKAVEAEWDQRFAAYSAAFPTEANELIRRLSGELPADFSEKASAYIAEVAAKGETIASRKASQNALNAFGPLLPEFLGGSADLAGSNLTLWKGCKGVTAEDASGNYMYYGVREFGMTAIMNGVALHGGLVPYGATFLMFMEYARNAVRMSALMKQRVIHVYTHDSIGLGEDGPTHQPIEQLASLRCTPNLDTWRPADAVESAVSWKYALERKDGPSALIFSRQNLQHQTRDAGQIADISRGGYVLKDCAGEPELILIATGSEVGLAVQAFDKLTEQGRKVRVVSMPCTSVFDAQDAGYKQAVLPLQVSARIAIEASHADYWYKYVGLEGRVIGMTTYGESAPAPALFEEFGFTLENILGQAEELLED</sequence>
<protein>
    <recommendedName>
        <fullName evidence="5 12">Transketolase</fullName>
        <ecNumber evidence="5 12">2.2.1.1</ecNumber>
    </recommendedName>
</protein>
<feature type="binding site" evidence="15">
    <location>
        <position position="66"/>
    </location>
    <ligand>
        <name>thiamine diphosphate</name>
        <dbReference type="ChEBI" id="CHEBI:58937"/>
    </ligand>
</feature>
<dbReference type="GO" id="GO:0005829">
    <property type="term" value="C:cytosol"/>
    <property type="evidence" value="ECO:0007669"/>
    <property type="project" value="TreeGrafter"/>
</dbReference>